<accession>A0A2T5B8M7</accession>
<dbReference type="Proteomes" id="UP000241247">
    <property type="component" value="Unassembled WGS sequence"/>
</dbReference>
<keyword evidence="2" id="KW-1185">Reference proteome</keyword>
<evidence type="ECO:0000313" key="2">
    <source>
        <dbReference type="Proteomes" id="UP000241247"/>
    </source>
</evidence>
<protein>
    <submittedName>
        <fullName evidence="1">Uncharacterized protein</fullName>
    </submittedName>
</protein>
<reference evidence="1 2" key="1">
    <citation type="submission" date="2018-04" db="EMBL/GenBank/DDBJ databases">
        <title>Genomic Encyclopedia of Type Strains, Phase IV (KMG-IV): sequencing the most valuable type-strain genomes for metagenomic binning, comparative biology and taxonomic classification.</title>
        <authorList>
            <person name="Goeker M."/>
        </authorList>
    </citation>
    <scope>NUCLEOTIDE SEQUENCE [LARGE SCALE GENOMIC DNA]</scope>
    <source>
        <strain evidence="1 2">DSM 7138</strain>
    </source>
</reference>
<dbReference type="AlphaFoldDB" id="A0A2T5B8M7"/>
<name>A0A2T5B8M7_MYCDI</name>
<organism evidence="1 2">
    <name type="scientific">Mycoplana dimorpha</name>
    <dbReference type="NCBI Taxonomy" id="28320"/>
    <lineage>
        <taxon>Bacteria</taxon>
        <taxon>Pseudomonadati</taxon>
        <taxon>Pseudomonadota</taxon>
        <taxon>Alphaproteobacteria</taxon>
        <taxon>Hyphomicrobiales</taxon>
        <taxon>Rhizobiaceae</taxon>
        <taxon>Mycoplana</taxon>
    </lineage>
</organism>
<dbReference type="RefSeq" id="WP_146165075.1">
    <property type="nucleotide sequence ID" value="NZ_JBHEEX010000007.1"/>
</dbReference>
<proteinExistence type="predicted"/>
<sequence length="94" mass="10649">MNVKRGLFRIWVVLSGLWLLLVGVFSFEDIVSPYFGSRAFYFPKNVTATAAKAELDKRRSSSSWSTYEIKTPEGFLYTMPGANSEDAYNRLPKG</sequence>
<gene>
    <name evidence="1" type="ORF">C7449_104421</name>
</gene>
<evidence type="ECO:0000313" key="1">
    <source>
        <dbReference type="EMBL" id="PTM95342.1"/>
    </source>
</evidence>
<dbReference type="EMBL" id="PZZZ01000004">
    <property type="protein sequence ID" value="PTM95342.1"/>
    <property type="molecule type" value="Genomic_DNA"/>
</dbReference>
<comment type="caution">
    <text evidence="1">The sequence shown here is derived from an EMBL/GenBank/DDBJ whole genome shotgun (WGS) entry which is preliminary data.</text>
</comment>